<reference evidence="3 4" key="1">
    <citation type="submission" date="2021-01" db="EMBL/GenBank/DDBJ databases">
        <title>Whole genome shotgun sequence of Planobispora siamensis NBRC 107568.</title>
        <authorList>
            <person name="Komaki H."/>
            <person name="Tamura T."/>
        </authorList>
    </citation>
    <scope>NUCLEOTIDE SEQUENCE [LARGE SCALE GENOMIC DNA]</scope>
    <source>
        <strain evidence="3 4">NBRC 107568</strain>
    </source>
</reference>
<evidence type="ECO:0000313" key="4">
    <source>
        <dbReference type="Proteomes" id="UP000619788"/>
    </source>
</evidence>
<comment type="caution">
    <text evidence="3">The sequence shown here is derived from an EMBL/GenBank/DDBJ whole genome shotgun (WGS) entry which is preliminary data.</text>
</comment>
<sequence length="261" mass="27036">MVSLVLAGSPGTAVAQPSDPNWGGADLSVRMRVSPGRAQPGQPLSYRVKVHNAGPGEAVLPVLTVRIPAGVAILGTDVAECVPGAAGGEVVCASRSDVPPGGSGAVTITGMVRPTARGPLVAVATVSSEVVDDNVANDSARTLTPVDEGADLAIRSAGRFRTGRTVTMAAVVRNRGPRTVRDALVFFQARRARFLAARGARCRPRPGYVGCRLRAVAPGGRVRLDLDFSSTGQPVRAKASVHSARVGDRRPGNNVARMRVR</sequence>
<dbReference type="AlphaFoldDB" id="A0A8J3WIC0"/>
<organism evidence="3 4">
    <name type="scientific">Planobispora siamensis</name>
    <dbReference type="NCBI Taxonomy" id="936338"/>
    <lineage>
        <taxon>Bacteria</taxon>
        <taxon>Bacillati</taxon>
        <taxon>Actinomycetota</taxon>
        <taxon>Actinomycetes</taxon>
        <taxon>Streptosporangiales</taxon>
        <taxon>Streptosporangiaceae</taxon>
        <taxon>Planobispora</taxon>
    </lineage>
</organism>
<feature type="domain" description="DUF11" evidence="2">
    <location>
        <begin position="26"/>
        <end position="141"/>
    </location>
</feature>
<evidence type="ECO:0000256" key="1">
    <source>
        <dbReference type="SAM" id="MobiDB-lite"/>
    </source>
</evidence>
<dbReference type="NCBIfam" id="TIGR01451">
    <property type="entry name" value="B_ant_repeat"/>
    <property type="match status" value="1"/>
</dbReference>
<proteinExistence type="predicted"/>
<dbReference type="GO" id="GO:0005975">
    <property type="term" value="P:carbohydrate metabolic process"/>
    <property type="evidence" value="ECO:0007669"/>
    <property type="project" value="UniProtKB-ARBA"/>
</dbReference>
<dbReference type="Gene3D" id="2.60.40.10">
    <property type="entry name" value="Immunoglobulins"/>
    <property type="match status" value="1"/>
</dbReference>
<feature type="region of interest" description="Disordered" evidence="1">
    <location>
        <begin position="237"/>
        <end position="261"/>
    </location>
</feature>
<evidence type="ECO:0000259" key="2">
    <source>
        <dbReference type="Pfam" id="PF01345"/>
    </source>
</evidence>
<keyword evidence="4" id="KW-1185">Reference proteome</keyword>
<dbReference type="EMBL" id="BOOJ01000002">
    <property type="protein sequence ID" value="GIH89567.1"/>
    <property type="molecule type" value="Genomic_DNA"/>
</dbReference>
<dbReference type="InterPro" id="IPR047589">
    <property type="entry name" value="DUF11_rpt"/>
</dbReference>
<protein>
    <recommendedName>
        <fullName evidence="2">DUF11 domain-containing protein</fullName>
    </recommendedName>
</protein>
<evidence type="ECO:0000313" key="3">
    <source>
        <dbReference type="EMBL" id="GIH89567.1"/>
    </source>
</evidence>
<gene>
    <name evidence="3" type="ORF">Psi01_01970</name>
</gene>
<dbReference type="Proteomes" id="UP000619788">
    <property type="component" value="Unassembled WGS sequence"/>
</dbReference>
<dbReference type="Pfam" id="PF01345">
    <property type="entry name" value="DUF11"/>
    <property type="match status" value="1"/>
</dbReference>
<accession>A0A8J3WIC0</accession>
<dbReference type="InterPro" id="IPR013783">
    <property type="entry name" value="Ig-like_fold"/>
</dbReference>
<name>A0A8J3WIC0_9ACTN</name>
<dbReference type="InterPro" id="IPR001434">
    <property type="entry name" value="OmcB-like_DUF11"/>
</dbReference>